<keyword evidence="2" id="KW-1133">Transmembrane helix</keyword>
<sequence>MPNSRPGASSQAQDIDVEAADHEPSSRSHGNGKSSVRSKRRHHEAYATTSNLHPFWSTKRGLATIAFVILIIVGAIVGGVVGGTVGRSPDHKLPSKSTPSGSSSISRTTATSNTAGSSAVPSASTTLTDSAVSASISA</sequence>
<feature type="compositionally biased region" description="Low complexity" evidence="1">
    <location>
        <begin position="95"/>
        <end position="119"/>
    </location>
</feature>
<feature type="compositionally biased region" description="Polar residues" evidence="1">
    <location>
        <begin position="1"/>
        <end position="13"/>
    </location>
</feature>
<keyword evidence="4" id="KW-1185">Reference proteome</keyword>
<evidence type="ECO:0000313" key="3">
    <source>
        <dbReference type="EMBL" id="KAF9522602.1"/>
    </source>
</evidence>
<keyword evidence="2" id="KW-0812">Transmembrane</keyword>
<name>A0A9P6JIT9_9AGAR</name>
<keyword evidence="2" id="KW-0472">Membrane</keyword>
<gene>
    <name evidence="3" type="ORF">CPB83DRAFT_864146</name>
</gene>
<evidence type="ECO:0000256" key="1">
    <source>
        <dbReference type="SAM" id="MobiDB-lite"/>
    </source>
</evidence>
<feature type="compositionally biased region" description="Polar residues" evidence="1">
    <location>
        <begin position="120"/>
        <end position="138"/>
    </location>
</feature>
<organism evidence="3 4">
    <name type="scientific">Crepidotus variabilis</name>
    <dbReference type="NCBI Taxonomy" id="179855"/>
    <lineage>
        <taxon>Eukaryota</taxon>
        <taxon>Fungi</taxon>
        <taxon>Dikarya</taxon>
        <taxon>Basidiomycota</taxon>
        <taxon>Agaricomycotina</taxon>
        <taxon>Agaricomycetes</taxon>
        <taxon>Agaricomycetidae</taxon>
        <taxon>Agaricales</taxon>
        <taxon>Agaricineae</taxon>
        <taxon>Crepidotaceae</taxon>
        <taxon>Crepidotus</taxon>
    </lineage>
</organism>
<evidence type="ECO:0000313" key="4">
    <source>
        <dbReference type="Proteomes" id="UP000807306"/>
    </source>
</evidence>
<dbReference type="AlphaFoldDB" id="A0A9P6JIT9"/>
<feature type="region of interest" description="Disordered" evidence="1">
    <location>
        <begin position="83"/>
        <end position="138"/>
    </location>
</feature>
<dbReference type="EMBL" id="MU157939">
    <property type="protein sequence ID" value="KAF9522602.1"/>
    <property type="molecule type" value="Genomic_DNA"/>
</dbReference>
<reference evidence="3" key="1">
    <citation type="submission" date="2020-11" db="EMBL/GenBank/DDBJ databases">
        <authorList>
            <consortium name="DOE Joint Genome Institute"/>
            <person name="Ahrendt S."/>
            <person name="Riley R."/>
            <person name="Andreopoulos W."/>
            <person name="Labutti K."/>
            <person name="Pangilinan J."/>
            <person name="Ruiz-Duenas F.J."/>
            <person name="Barrasa J.M."/>
            <person name="Sanchez-Garcia M."/>
            <person name="Camarero S."/>
            <person name="Miyauchi S."/>
            <person name="Serrano A."/>
            <person name="Linde D."/>
            <person name="Babiker R."/>
            <person name="Drula E."/>
            <person name="Ayuso-Fernandez I."/>
            <person name="Pacheco R."/>
            <person name="Padilla G."/>
            <person name="Ferreira P."/>
            <person name="Barriuso J."/>
            <person name="Kellner H."/>
            <person name="Castanera R."/>
            <person name="Alfaro M."/>
            <person name="Ramirez L."/>
            <person name="Pisabarro A.G."/>
            <person name="Kuo A."/>
            <person name="Tritt A."/>
            <person name="Lipzen A."/>
            <person name="He G."/>
            <person name="Yan M."/>
            <person name="Ng V."/>
            <person name="Cullen D."/>
            <person name="Martin F."/>
            <person name="Rosso M.-N."/>
            <person name="Henrissat B."/>
            <person name="Hibbett D."/>
            <person name="Martinez A.T."/>
            <person name="Grigoriev I.V."/>
        </authorList>
    </citation>
    <scope>NUCLEOTIDE SEQUENCE</scope>
    <source>
        <strain evidence="3">CBS 506.95</strain>
    </source>
</reference>
<protein>
    <submittedName>
        <fullName evidence="3">Uncharacterized protein</fullName>
    </submittedName>
</protein>
<evidence type="ECO:0000256" key="2">
    <source>
        <dbReference type="SAM" id="Phobius"/>
    </source>
</evidence>
<comment type="caution">
    <text evidence="3">The sequence shown here is derived from an EMBL/GenBank/DDBJ whole genome shotgun (WGS) entry which is preliminary data.</text>
</comment>
<feature type="region of interest" description="Disordered" evidence="1">
    <location>
        <begin position="1"/>
        <end position="51"/>
    </location>
</feature>
<proteinExistence type="predicted"/>
<accession>A0A9P6JIT9</accession>
<dbReference type="Proteomes" id="UP000807306">
    <property type="component" value="Unassembled WGS sequence"/>
</dbReference>
<feature type="transmembrane region" description="Helical" evidence="2">
    <location>
        <begin position="62"/>
        <end position="86"/>
    </location>
</feature>